<feature type="compositionally biased region" description="Basic residues" evidence="7">
    <location>
        <begin position="226"/>
        <end position="246"/>
    </location>
</feature>
<dbReference type="PANTHER" id="PTHR13748:SF62">
    <property type="entry name" value="COBW DOMAIN-CONTAINING PROTEIN"/>
    <property type="match status" value="1"/>
</dbReference>
<keyword evidence="3" id="KW-0143">Chaperone</keyword>
<proteinExistence type="inferred from homology"/>
<evidence type="ECO:0000256" key="6">
    <source>
        <dbReference type="ARBA" id="ARBA00049117"/>
    </source>
</evidence>
<comment type="similarity">
    <text evidence="4">Belongs to the SIMIBI class G3E GTPase family. ZNG1 subfamily.</text>
</comment>
<dbReference type="InterPro" id="IPR036627">
    <property type="entry name" value="CobW-likC_sf"/>
</dbReference>
<comment type="function">
    <text evidence="5">Zinc chaperone that directly transfers zinc cofactor to target proteins, thereby activating them. Zinc is transferred from the CXCC motif in the GTPase domain to the zinc binding site in target proteins in a process requiring GTP hydrolysis.</text>
</comment>
<dbReference type="AlphaFoldDB" id="A0AA37HDU6"/>
<gene>
    <name evidence="9" type="primary">yjiA_5</name>
    <name evidence="9" type="ORF">MPEAHAMD_4072</name>
</gene>
<dbReference type="SMART" id="SM00833">
    <property type="entry name" value="CobW_C"/>
    <property type="match status" value="1"/>
</dbReference>
<keyword evidence="1" id="KW-0547">Nucleotide-binding</keyword>
<dbReference type="Gene3D" id="3.30.1220.10">
    <property type="entry name" value="CobW-like, C-terminal domain"/>
    <property type="match status" value="1"/>
</dbReference>
<dbReference type="InterPro" id="IPR027417">
    <property type="entry name" value="P-loop_NTPase"/>
</dbReference>
<dbReference type="InterPro" id="IPR011629">
    <property type="entry name" value="CobW-like_C"/>
</dbReference>
<dbReference type="RefSeq" id="WP_099906387.1">
    <property type="nucleotide sequence ID" value="NZ_BPQJ01000020.1"/>
</dbReference>
<organism evidence="9 10">
    <name type="scientific">Methylobacterium frigidaeris</name>
    <dbReference type="NCBI Taxonomy" id="2038277"/>
    <lineage>
        <taxon>Bacteria</taxon>
        <taxon>Pseudomonadati</taxon>
        <taxon>Pseudomonadota</taxon>
        <taxon>Alphaproteobacteria</taxon>
        <taxon>Hyphomicrobiales</taxon>
        <taxon>Methylobacteriaceae</taxon>
        <taxon>Methylobacterium</taxon>
    </lineage>
</organism>
<evidence type="ECO:0000259" key="8">
    <source>
        <dbReference type="SMART" id="SM00833"/>
    </source>
</evidence>
<evidence type="ECO:0000313" key="10">
    <source>
        <dbReference type="Proteomes" id="UP001055286"/>
    </source>
</evidence>
<dbReference type="GO" id="GO:0016787">
    <property type="term" value="F:hydrolase activity"/>
    <property type="evidence" value="ECO:0007669"/>
    <property type="project" value="UniProtKB-KW"/>
</dbReference>
<keyword evidence="10" id="KW-1185">Reference proteome</keyword>
<accession>A0AA37HDU6</accession>
<dbReference type="GO" id="GO:0005737">
    <property type="term" value="C:cytoplasm"/>
    <property type="evidence" value="ECO:0007669"/>
    <property type="project" value="TreeGrafter"/>
</dbReference>
<dbReference type="InterPro" id="IPR003495">
    <property type="entry name" value="CobW/HypB/UreG_nucleotide-bd"/>
</dbReference>
<name>A0AA37HDU6_9HYPH</name>
<dbReference type="SUPFAM" id="SSF90002">
    <property type="entry name" value="Hypothetical protein YjiA, C-terminal domain"/>
    <property type="match status" value="1"/>
</dbReference>
<dbReference type="SUPFAM" id="SSF52540">
    <property type="entry name" value="P-loop containing nucleoside triphosphate hydrolases"/>
    <property type="match status" value="1"/>
</dbReference>
<evidence type="ECO:0000256" key="3">
    <source>
        <dbReference type="ARBA" id="ARBA00023186"/>
    </source>
</evidence>
<evidence type="ECO:0000313" key="9">
    <source>
        <dbReference type="EMBL" id="GJD63898.1"/>
    </source>
</evidence>
<evidence type="ECO:0000256" key="1">
    <source>
        <dbReference type="ARBA" id="ARBA00022741"/>
    </source>
</evidence>
<dbReference type="Proteomes" id="UP001055286">
    <property type="component" value="Unassembled WGS sequence"/>
</dbReference>
<dbReference type="Pfam" id="PF02492">
    <property type="entry name" value="cobW"/>
    <property type="match status" value="1"/>
</dbReference>
<dbReference type="Gene3D" id="3.40.50.300">
    <property type="entry name" value="P-loop containing nucleotide triphosphate hydrolases"/>
    <property type="match status" value="1"/>
</dbReference>
<evidence type="ECO:0000256" key="7">
    <source>
        <dbReference type="SAM" id="MobiDB-lite"/>
    </source>
</evidence>
<evidence type="ECO:0000256" key="5">
    <source>
        <dbReference type="ARBA" id="ARBA00045658"/>
    </source>
</evidence>
<dbReference type="PANTHER" id="PTHR13748">
    <property type="entry name" value="COBW-RELATED"/>
    <property type="match status" value="1"/>
</dbReference>
<protein>
    <submittedName>
        <fullName evidence="9">P-loop guanosine triphosphatase YjiA</fullName>
    </submittedName>
</protein>
<dbReference type="Pfam" id="PF07683">
    <property type="entry name" value="CobW_C"/>
    <property type="match status" value="1"/>
</dbReference>
<feature type="region of interest" description="Disordered" evidence="7">
    <location>
        <begin position="224"/>
        <end position="246"/>
    </location>
</feature>
<reference evidence="9" key="1">
    <citation type="journal article" date="2016" name="Front. Microbiol.">
        <title>Genome Sequence of the Piezophilic, Mesophilic Sulfate-Reducing Bacterium Desulfovibrio indicus J2T.</title>
        <authorList>
            <person name="Cao J."/>
            <person name="Maignien L."/>
            <person name="Shao Z."/>
            <person name="Alain K."/>
            <person name="Jebbar M."/>
        </authorList>
    </citation>
    <scope>NUCLEOTIDE SEQUENCE</scope>
    <source>
        <strain evidence="9">JCM 32048</strain>
    </source>
</reference>
<dbReference type="InterPro" id="IPR051316">
    <property type="entry name" value="Zinc-reg_GTPase_activator"/>
</dbReference>
<keyword evidence="2" id="KW-0378">Hydrolase</keyword>
<dbReference type="CDD" id="cd03112">
    <property type="entry name" value="CobW-like"/>
    <property type="match status" value="1"/>
</dbReference>
<sequence length="371" mass="39981">MTDTPGRPAPIPLTILTGFLGAGKTTLLNRLLRAPELADTVVIVNEFGEVGLDHLLIETVDEGMILLGAGCLCCTVRGDLIATLEDLLRKRDNGRIQPFRRVVIETTGLADPAPILHALLYHPYVAMRYALQGVVTVVDAINGDGTLDAHPEALRQAAVADRLVVTKADLAGGQAEALRERLARINPGAAILAPDAPADTMLGGLFDLDGKVADVRAWLGAESRHHDHHHHHGHDHHHHGHHHHDVNRHDAAIRAFHLVSDEPVPRAAFEMFLDLLRSAHGPKLLRLKGLVALADDPGRPVVVHGVQHVVHTPATLPAWPDGDTRSRLVLIVRDLDPAFVRRLWDAFLGRPAIDAPDAAALTGNPLAIPGG</sequence>
<evidence type="ECO:0000256" key="4">
    <source>
        <dbReference type="ARBA" id="ARBA00034320"/>
    </source>
</evidence>
<comment type="catalytic activity">
    <reaction evidence="6">
        <text>GTP + H2O = GDP + phosphate + H(+)</text>
        <dbReference type="Rhea" id="RHEA:19669"/>
        <dbReference type="ChEBI" id="CHEBI:15377"/>
        <dbReference type="ChEBI" id="CHEBI:15378"/>
        <dbReference type="ChEBI" id="CHEBI:37565"/>
        <dbReference type="ChEBI" id="CHEBI:43474"/>
        <dbReference type="ChEBI" id="CHEBI:58189"/>
    </reaction>
    <physiologicalReaction direction="left-to-right" evidence="6">
        <dbReference type="Rhea" id="RHEA:19670"/>
    </physiologicalReaction>
</comment>
<evidence type="ECO:0000256" key="2">
    <source>
        <dbReference type="ARBA" id="ARBA00022801"/>
    </source>
</evidence>
<dbReference type="GO" id="GO:0000166">
    <property type="term" value="F:nucleotide binding"/>
    <property type="evidence" value="ECO:0007669"/>
    <property type="project" value="UniProtKB-KW"/>
</dbReference>
<dbReference type="EMBL" id="BPQJ01000020">
    <property type="protein sequence ID" value="GJD63898.1"/>
    <property type="molecule type" value="Genomic_DNA"/>
</dbReference>
<feature type="domain" description="CobW C-terminal" evidence="8">
    <location>
        <begin position="253"/>
        <end position="348"/>
    </location>
</feature>
<reference evidence="9" key="2">
    <citation type="submission" date="2021-08" db="EMBL/GenBank/DDBJ databases">
        <authorList>
            <person name="Tani A."/>
            <person name="Ola A."/>
            <person name="Ogura Y."/>
            <person name="Katsura K."/>
            <person name="Hayashi T."/>
        </authorList>
    </citation>
    <scope>NUCLEOTIDE SEQUENCE</scope>
    <source>
        <strain evidence="9">JCM 32048</strain>
    </source>
</reference>
<comment type="caution">
    <text evidence="9">The sequence shown here is derived from an EMBL/GenBank/DDBJ whole genome shotgun (WGS) entry which is preliminary data.</text>
</comment>